<protein>
    <submittedName>
        <fullName evidence="1">Uncharacterized protein</fullName>
    </submittedName>
</protein>
<organism evidence="1">
    <name type="scientific">uncultured bacterium</name>
    <name type="common">gcode 4</name>
    <dbReference type="NCBI Taxonomy" id="1234023"/>
    <lineage>
        <taxon>Bacteria</taxon>
        <taxon>environmental samples</taxon>
    </lineage>
</organism>
<reference evidence="1" key="1">
    <citation type="journal article" date="2012" name="Science">
        <title>Fermentation, hydrogen, and sulfur metabolism in multiple uncultivated bacterial phyla.</title>
        <authorList>
            <person name="Wrighton K.C."/>
            <person name="Thomas B.C."/>
            <person name="Sharon I."/>
            <person name="Miller C.S."/>
            <person name="Castelle C.J."/>
            <person name="VerBerkmoes N.C."/>
            <person name="Wilkins M.J."/>
            <person name="Hettich R.L."/>
            <person name="Lipton M.S."/>
            <person name="Williams K.H."/>
            <person name="Long P.E."/>
            <person name="Banfield J.F."/>
        </authorList>
    </citation>
    <scope>NUCLEOTIDE SEQUENCE [LARGE SCALE GENOMIC DNA]</scope>
</reference>
<gene>
    <name evidence="1" type="ORF">ACD_4C00247G0002</name>
</gene>
<name>K2FUE7_9BACT</name>
<sequence>MKYDLDIFNKNDEENVKSLLDVAYNHSIEKNYFFIIPLLEICNDFGVPIDENYLVKISDFINNTDINNADITEDKFVLLIYKYQLAKASNITDDNNLRRKIIDGYNNNFLKYENQEELLGLILLADIQISSDNNISQLFNEDFKRIKFIIEHQRFEEEGGREISFYELYVSLFILKY</sequence>
<evidence type="ECO:0000313" key="1">
    <source>
        <dbReference type="EMBL" id="EKE26543.1"/>
    </source>
</evidence>
<dbReference type="AlphaFoldDB" id="K2FUE7"/>
<dbReference type="EMBL" id="AMFJ01000763">
    <property type="protein sequence ID" value="EKE26543.1"/>
    <property type="molecule type" value="Genomic_DNA"/>
</dbReference>
<proteinExistence type="predicted"/>
<accession>K2FUE7</accession>
<comment type="caution">
    <text evidence="1">The sequence shown here is derived from an EMBL/GenBank/DDBJ whole genome shotgun (WGS) entry which is preliminary data.</text>
</comment>